<evidence type="ECO:0000256" key="3">
    <source>
        <dbReference type="SAM" id="Coils"/>
    </source>
</evidence>
<feature type="coiled-coil region" evidence="3">
    <location>
        <begin position="271"/>
        <end position="393"/>
    </location>
</feature>
<dbReference type="SUPFAM" id="SSF57997">
    <property type="entry name" value="Tropomyosin"/>
    <property type="match status" value="1"/>
</dbReference>
<dbReference type="PANTHER" id="PTHR10545">
    <property type="entry name" value="DIAMINE N-ACETYLTRANSFERASE"/>
    <property type="match status" value="1"/>
</dbReference>
<gene>
    <name evidence="7" type="ORF">TCE0_043f15784</name>
</gene>
<dbReference type="FunFam" id="3.40.630.30:FF:000086">
    <property type="entry name" value="Acetyltransferase, GNAT family, putative"/>
    <property type="match status" value="1"/>
</dbReference>
<dbReference type="SUPFAM" id="SSF55729">
    <property type="entry name" value="Acyl-CoA N-acyltransferases (Nat)"/>
    <property type="match status" value="1"/>
</dbReference>
<evidence type="ECO:0000256" key="4">
    <source>
        <dbReference type="SAM" id="MobiDB-lite"/>
    </source>
</evidence>
<dbReference type="CDD" id="cd04301">
    <property type="entry name" value="NAT_SF"/>
    <property type="match status" value="1"/>
</dbReference>
<name>A0A0B8MYS6_TALPI</name>
<evidence type="ECO:0000259" key="5">
    <source>
        <dbReference type="PROSITE" id="PS50913"/>
    </source>
</evidence>
<feature type="compositionally biased region" description="Basic residues" evidence="4">
    <location>
        <begin position="521"/>
        <end position="532"/>
    </location>
</feature>
<dbReference type="Pfam" id="PF01465">
    <property type="entry name" value="GRIP"/>
    <property type="match status" value="1"/>
</dbReference>
<dbReference type="GO" id="GO:0008080">
    <property type="term" value="F:N-acetyltransferase activity"/>
    <property type="evidence" value="ECO:0007669"/>
    <property type="project" value="TreeGrafter"/>
</dbReference>
<dbReference type="InterPro" id="IPR000182">
    <property type="entry name" value="GNAT_dom"/>
</dbReference>
<keyword evidence="8" id="KW-1185">Reference proteome</keyword>
<feature type="region of interest" description="Disordered" evidence="4">
    <location>
        <begin position="1052"/>
        <end position="1122"/>
    </location>
</feature>
<feature type="compositionally biased region" description="Polar residues" evidence="4">
    <location>
        <begin position="90"/>
        <end position="99"/>
    </location>
</feature>
<evidence type="ECO:0000256" key="2">
    <source>
        <dbReference type="ARBA" id="ARBA00023315"/>
    </source>
</evidence>
<feature type="compositionally biased region" description="Basic and acidic residues" evidence="4">
    <location>
        <begin position="485"/>
        <end position="501"/>
    </location>
</feature>
<feature type="compositionally biased region" description="Basic and acidic residues" evidence="4">
    <location>
        <begin position="784"/>
        <end position="809"/>
    </location>
</feature>
<keyword evidence="1" id="KW-0808">Transferase</keyword>
<feature type="region of interest" description="Disordered" evidence="4">
    <location>
        <begin position="747"/>
        <end position="809"/>
    </location>
</feature>
<dbReference type="PROSITE" id="PS51186">
    <property type="entry name" value="GNAT"/>
    <property type="match status" value="1"/>
</dbReference>
<feature type="compositionally biased region" description="Polar residues" evidence="4">
    <location>
        <begin position="1109"/>
        <end position="1119"/>
    </location>
</feature>
<feature type="domain" description="GRIP" evidence="5">
    <location>
        <begin position="1120"/>
        <end position="1170"/>
    </location>
</feature>
<evidence type="ECO:0000259" key="6">
    <source>
        <dbReference type="PROSITE" id="PS51186"/>
    </source>
</evidence>
<feature type="region of interest" description="Disordered" evidence="4">
    <location>
        <begin position="232"/>
        <end position="260"/>
    </location>
</feature>
<dbReference type="Gene3D" id="1.10.287.1490">
    <property type="match status" value="1"/>
</dbReference>
<feature type="region of interest" description="Disordered" evidence="4">
    <location>
        <begin position="475"/>
        <end position="562"/>
    </location>
</feature>
<sequence length="1388" mass="157023">MFQRIRGAIDARIAEEQARQREAASTAARPARRPSTRTNPRQRSNSTLPQTRGPDPKEFEFSIGDDDSTGTPASGLSRAGTPRLEAGSTAADSAQSEGAEQTEAGEKNKETVEEGVKDNTEKPPELPIEVRSKLRRLDKIEARYHELHKAYKAAHARVLLIESFESALRENTPLTSISDPKALTEYLNQMSLKNDMLMDELKRVTSDRDDYKKKFTEAEKATKEALDEVASLKEQKETEDVVEEKEKKKTAETAKSAAPESEDFFSFDNEIPRLESEVQEKQEEIDKLSTEVDKLKRDLTVARDSTESMVVTLESTTRELEGLRDAKDKHESEIEAVKSAKQKEIDEIKSKLESAESAVERATTELSDVKRQLTEKSEEIDRLKTEAANATSQVDTSELYEKISLIEKDKADKEKRLGVIEGLVDKLKSQVKEGEETVSTLRTELAQKGSELKGLEKIVKFVDDGLAFSPKWKTTRESVVAGRTAHFDDVREILQGEKKTTEIAPTPAPAPTQESQTSAGGKKKKNKKKKGGKQTEEAPAKETSEEPTTEAPSTETADVAALEKRIEELTEQLTEKEAAIDRLHAKLKGEDDLKEEIESLRDELLHIGQEHVEAKDQVKALQAEKVALEEARAKIEKEVAELRTSHASASADSEKLHTDLKAEFEELKHKSTTLEKDLSAAQQLAASRFKDLTDLRNTMQKLSPELKNLRAESAELKSTKEELNKKMADFKKLENKHDDLRAEVKSLKSSIADRENEVKTLNQKIRQETDSRLKAEESLSVAKSDLRQSETRKQQAVETQERTSKDLSRAQEELKNLRAKMREAEEKSTQLDRELSGLREEIQLKTAQHASAQSLMTSMRDQTSEMAMQMKEARERCESLEEELAEAHRLLTERSREGETMRRLLNEIEGRTDAKIRDFKERLEAAIEERDKAEDEANTMGRRRARELEELKTKVRETEKALKVAENDKEELEYAQRDWKRRRDDLELQAERSTQEVKEVRQAMVQLRDALDESERQVREMEKEKAELRRSIEETNNRLEKLRKANKALTDEFSRAGAPQNGNGTAATAGAGRRPSTMESGITSSRSSIDSGRRGTPLIPGSRERNPSLARSETPTERSQGGGSIDYIYLKNVLLQFLEQKDKNYQKQLIPVLAMLLHFDRNDEQRWMAAVMSRFGTNLVKGRDSSYIKGKFIPFHSLEVATTLKQETQLSNKKKMSDQPTIRLATEEDVNYILQFIRELADYEHALDQVEATPSSLLATLSFPNSTPESQSKKKGSTYTALIYPPGSDVPVGMALYFYNYSTWRSAPGIYLEDLYVQPAARGKGYGLALFRYLAQEVLNIGGKRLEWSVLKWNEPSIKFYKALGAREMVEWEKMMLDGEGLDKLAGQ</sequence>
<evidence type="ECO:0000313" key="8">
    <source>
        <dbReference type="Proteomes" id="UP000053095"/>
    </source>
</evidence>
<dbReference type="InterPro" id="IPR016181">
    <property type="entry name" value="Acyl_CoA_acyltransferase"/>
</dbReference>
<accession>A0A0B8MYS6</accession>
<dbReference type="InterPro" id="IPR051016">
    <property type="entry name" value="Diverse_Substrate_AcTransf"/>
</dbReference>
<dbReference type="InterPro" id="IPR000237">
    <property type="entry name" value="GRIP_dom"/>
</dbReference>
<feature type="compositionally biased region" description="Basic and acidic residues" evidence="4">
    <location>
        <begin position="747"/>
        <end position="758"/>
    </location>
</feature>
<protein>
    <recommendedName>
        <fullName evidence="9">GRIP domain-containing protein</fullName>
    </recommendedName>
</protein>
<dbReference type="SMART" id="SM00755">
    <property type="entry name" value="Grip"/>
    <property type="match status" value="1"/>
</dbReference>
<evidence type="ECO:0000313" key="7">
    <source>
        <dbReference type="EMBL" id="GAM42111.1"/>
    </source>
</evidence>
<dbReference type="PANTHER" id="PTHR10545:SF29">
    <property type="entry name" value="GH14572P-RELATED"/>
    <property type="match status" value="1"/>
</dbReference>
<dbReference type="Proteomes" id="UP000053095">
    <property type="component" value="Unassembled WGS sequence"/>
</dbReference>
<reference evidence="8" key="1">
    <citation type="journal article" date="2015" name="Genome Announc.">
        <title>Draft genome sequence of Talaromyces cellulolyticus strain Y-94, a source of lignocellulosic biomass-degrading enzymes.</title>
        <authorList>
            <person name="Fujii T."/>
            <person name="Koike H."/>
            <person name="Sawayama S."/>
            <person name="Yano S."/>
            <person name="Inoue H."/>
        </authorList>
    </citation>
    <scope>NUCLEOTIDE SEQUENCE [LARGE SCALE GENOMIC DNA]</scope>
    <source>
        <strain evidence="8">Y-94</strain>
    </source>
</reference>
<keyword evidence="3" id="KW-0175">Coiled coil</keyword>
<feature type="compositionally biased region" description="Basic and acidic residues" evidence="4">
    <location>
        <begin position="533"/>
        <end position="544"/>
    </location>
</feature>
<feature type="compositionally biased region" description="Basic and acidic residues" evidence="4">
    <location>
        <begin position="232"/>
        <end position="252"/>
    </location>
</feature>
<evidence type="ECO:0000256" key="1">
    <source>
        <dbReference type="ARBA" id="ARBA00022679"/>
    </source>
</evidence>
<keyword evidence="2" id="KW-0012">Acyltransferase</keyword>
<organism evidence="7 8">
    <name type="scientific">Talaromyces pinophilus</name>
    <name type="common">Penicillium pinophilum</name>
    <dbReference type="NCBI Taxonomy" id="128442"/>
    <lineage>
        <taxon>Eukaryota</taxon>
        <taxon>Fungi</taxon>
        <taxon>Dikarya</taxon>
        <taxon>Ascomycota</taxon>
        <taxon>Pezizomycotina</taxon>
        <taxon>Eurotiomycetes</taxon>
        <taxon>Eurotiomycetidae</taxon>
        <taxon>Eurotiales</taxon>
        <taxon>Trichocomaceae</taxon>
        <taxon>Talaromyces</taxon>
        <taxon>Talaromyces sect. Talaromyces</taxon>
    </lineage>
</organism>
<dbReference type="PROSITE" id="PS50913">
    <property type="entry name" value="GRIP"/>
    <property type="match status" value="1"/>
</dbReference>
<proteinExistence type="predicted"/>
<feature type="compositionally biased region" description="Low complexity" evidence="4">
    <location>
        <begin position="1056"/>
        <end position="1096"/>
    </location>
</feature>
<feature type="compositionally biased region" description="Basic and acidic residues" evidence="4">
    <location>
        <begin position="765"/>
        <end position="777"/>
    </location>
</feature>
<feature type="compositionally biased region" description="Basic and acidic residues" evidence="4">
    <location>
        <begin position="104"/>
        <end position="128"/>
    </location>
</feature>
<dbReference type="Pfam" id="PF00583">
    <property type="entry name" value="Acetyltransf_1"/>
    <property type="match status" value="1"/>
</dbReference>
<feature type="region of interest" description="Disordered" evidence="4">
    <location>
        <begin position="16"/>
        <end position="128"/>
    </location>
</feature>
<evidence type="ECO:0008006" key="9">
    <source>
        <dbReference type="Google" id="ProtNLM"/>
    </source>
</evidence>
<dbReference type="EMBL" id="DF933839">
    <property type="protein sequence ID" value="GAM42111.1"/>
    <property type="molecule type" value="Genomic_DNA"/>
</dbReference>
<feature type="domain" description="N-acetyltransferase" evidence="6">
    <location>
        <begin position="1220"/>
        <end position="1387"/>
    </location>
</feature>
<dbReference type="Gene3D" id="3.40.630.30">
    <property type="match status" value="1"/>
</dbReference>